<dbReference type="GO" id="GO:0016020">
    <property type="term" value="C:membrane"/>
    <property type="evidence" value="ECO:0007669"/>
    <property type="project" value="UniProtKB-SubCell"/>
</dbReference>
<sequence>MATANEVPRNVVALRHYQRRWLRADVLAGITVAAYLIPQVMAYAAVAGLPPVVGLWAIGAALVIYAILGTSRQLSVGPESTTALMTAVAIGPLAAGDPARYASLAALLALLVGIACILGWAARLGFLADLLSRPVLVGYMAGIALIMIVSQLGTITGTPVDGDSATDRALSFLGLIGDIHWPTFTLAAATTVFLLAAHARWPLLPIPLIAVILAAVVTAVFSLRDIGIAVVGAVPQGLPAPSLPSITGDDLSALLLPAVGVAIVGYSDNVLTARSFAARNNYRIDANKELLALGSANLGAAAINGFPVSSSASRTALGDSIGSRTQLHSLAALAVVIVVLYAGGPILELFPTAALGALVVFAATRLIDVREFRRIAAYRSSELVLALVTTFSVLLLGVLYGVIVAIVLSILDLLRRVARPHDGILGQVPGLAGMHDIDDYPNARRMPGLVVYRYDAPLFFANAADFHRRAVAAVDSAPTPTEWLVLNAEAMIEIDLTATDMLEEMRVELEKRGITLALARVKQELRADLDAAGLLGKIGEEQIFPTLPTAVDGYLRAYKTRHGHPPQERPKGPMPP</sequence>
<dbReference type="InterPro" id="IPR001902">
    <property type="entry name" value="SLC26A/SulP_fam"/>
</dbReference>
<evidence type="ECO:0000256" key="5">
    <source>
        <dbReference type="SAM" id="Phobius"/>
    </source>
</evidence>
<feature type="transmembrane region" description="Helical" evidence="5">
    <location>
        <begin position="134"/>
        <end position="152"/>
    </location>
</feature>
<proteinExistence type="predicted"/>
<evidence type="ECO:0000256" key="1">
    <source>
        <dbReference type="ARBA" id="ARBA00004141"/>
    </source>
</evidence>
<keyword evidence="4 5" id="KW-0472">Membrane</keyword>
<dbReference type="GO" id="GO:0055085">
    <property type="term" value="P:transmembrane transport"/>
    <property type="evidence" value="ECO:0007669"/>
    <property type="project" value="InterPro"/>
</dbReference>
<evidence type="ECO:0000256" key="4">
    <source>
        <dbReference type="ARBA" id="ARBA00023136"/>
    </source>
</evidence>
<accession>A0A927JE96</accession>
<comment type="caution">
    <text evidence="7">The sequence shown here is derived from an EMBL/GenBank/DDBJ whole genome shotgun (WGS) entry which is preliminary data.</text>
</comment>
<gene>
    <name evidence="7" type="primary">sulP</name>
    <name evidence="7" type="ORF">HT102_09760</name>
</gene>
<dbReference type="EMBL" id="JACYWE010000005">
    <property type="protein sequence ID" value="MBD8506772.1"/>
    <property type="molecule type" value="Genomic_DNA"/>
</dbReference>
<feature type="transmembrane region" description="Helical" evidence="5">
    <location>
        <begin position="172"/>
        <end position="196"/>
    </location>
</feature>
<reference evidence="7" key="1">
    <citation type="submission" date="2020-09" db="EMBL/GenBank/DDBJ databases">
        <title>Hoyosella lacisalsi sp. nov., a halotolerant actinobacterium isolated from soil of Lake Gudzhirganskoe.</title>
        <authorList>
            <person name="Yang Q."/>
            <person name="Guo P.Y."/>
            <person name="Liu S.W."/>
            <person name="Li F.N."/>
            <person name="Sun C.H."/>
        </authorList>
    </citation>
    <scope>NUCLEOTIDE SEQUENCE</scope>
    <source>
        <strain evidence="7">G463</strain>
    </source>
</reference>
<dbReference type="Proteomes" id="UP000642993">
    <property type="component" value="Unassembled WGS sequence"/>
</dbReference>
<protein>
    <submittedName>
        <fullName evidence="7">Sulfate permease</fullName>
    </submittedName>
</protein>
<dbReference type="Gene3D" id="3.30.750.24">
    <property type="entry name" value="STAS domain"/>
    <property type="match status" value="1"/>
</dbReference>
<feature type="transmembrane region" description="Helical" evidence="5">
    <location>
        <begin position="75"/>
        <end position="95"/>
    </location>
</feature>
<keyword evidence="3 5" id="KW-1133">Transmembrane helix</keyword>
<feature type="transmembrane region" description="Helical" evidence="5">
    <location>
        <begin position="330"/>
        <end position="363"/>
    </location>
</feature>
<feature type="transmembrane region" description="Helical" evidence="5">
    <location>
        <begin position="21"/>
        <end position="37"/>
    </location>
</feature>
<feature type="transmembrane region" description="Helical" evidence="5">
    <location>
        <begin position="208"/>
        <end position="231"/>
    </location>
</feature>
<feature type="domain" description="STAS" evidence="6">
    <location>
        <begin position="439"/>
        <end position="554"/>
    </location>
</feature>
<comment type="subcellular location">
    <subcellularLocation>
        <location evidence="1">Membrane</location>
        <topology evidence="1">Multi-pass membrane protein</topology>
    </subcellularLocation>
</comment>
<dbReference type="InterPro" id="IPR011547">
    <property type="entry name" value="SLC26A/SulP_dom"/>
</dbReference>
<organism evidence="7 8">
    <name type="scientific">Lolliginicoccus lacisalsi</name>
    <dbReference type="NCBI Taxonomy" id="2742202"/>
    <lineage>
        <taxon>Bacteria</taxon>
        <taxon>Bacillati</taxon>
        <taxon>Actinomycetota</taxon>
        <taxon>Actinomycetes</taxon>
        <taxon>Mycobacteriales</taxon>
        <taxon>Hoyosellaceae</taxon>
        <taxon>Lolliginicoccus</taxon>
    </lineage>
</organism>
<dbReference type="RefSeq" id="WP_192039236.1">
    <property type="nucleotide sequence ID" value="NZ_JACYWE010000005.1"/>
</dbReference>
<dbReference type="AlphaFoldDB" id="A0A927JE96"/>
<feature type="transmembrane region" description="Helical" evidence="5">
    <location>
        <begin position="43"/>
        <end position="68"/>
    </location>
</feature>
<feature type="transmembrane region" description="Helical" evidence="5">
    <location>
        <begin position="290"/>
        <end position="310"/>
    </location>
</feature>
<dbReference type="PANTHER" id="PTHR11814">
    <property type="entry name" value="SULFATE TRANSPORTER"/>
    <property type="match status" value="1"/>
</dbReference>
<dbReference type="PROSITE" id="PS50801">
    <property type="entry name" value="STAS"/>
    <property type="match status" value="1"/>
</dbReference>
<keyword evidence="2 5" id="KW-0812">Transmembrane</keyword>
<dbReference type="NCBIfam" id="TIGR00815">
    <property type="entry name" value="sulP"/>
    <property type="match status" value="1"/>
</dbReference>
<evidence type="ECO:0000256" key="2">
    <source>
        <dbReference type="ARBA" id="ARBA00022692"/>
    </source>
</evidence>
<dbReference type="Pfam" id="PF01740">
    <property type="entry name" value="STAS"/>
    <property type="match status" value="1"/>
</dbReference>
<dbReference type="InterPro" id="IPR002645">
    <property type="entry name" value="STAS_dom"/>
</dbReference>
<feature type="transmembrane region" description="Helical" evidence="5">
    <location>
        <begin position="251"/>
        <end position="269"/>
    </location>
</feature>
<dbReference type="InterPro" id="IPR036513">
    <property type="entry name" value="STAS_dom_sf"/>
</dbReference>
<feature type="transmembrane region" description="Helical" evidence="5">
    <location>
        <begin position="101"/>
        <end position="122"/>
    </location>
</feature>
<evidence type="ECO:0000256" key="3">
    <source>
        <dbReference type="ARBA" id="ARBA00022989"/>
    </source>
</evidence>
<dbReference type="Pfam" id="PF00916">
    <property type="entry name" value="Sulfate_transp"/>
    <property type="match status" value="1"/>
</dbReference>
<evidence type="ECO:0000313" key="7">
    <source>
        <dbReference type="EMBL" id="MBD8506772.1"/>
    </source>
</evidence>
<dbReference type="SUPFAM" id="SSF52091">
    <property type="entry name" value="SpoIIaa-like"/>
    <property type="match status" value="1"/>
</dbReference>
<keyword evidence="8" id="KW-1185">Reference proteome</keyword>
<evidence type="ECO:0000313" key="8">
    <source>
        <dbReference type="Proteomes" id="UP000642993"/>
    </source>
</evidence>
<evidence type="ECO:0000259" key="6">
    <source>
        <dbReference type="PROSITE" id="PS50801"/>
    </source>
</evidence>
<feature type="transmembrane region" description="Helical" evidence="5">
    <location>
        <begin position="383"/>
        <end position="411"/>
    </location>
</feature>
<name>A0A927JE96_9ACTN</name>
<dbReference type="CDD" id="cd07042">
    <property type="entry name" value="STAS_SulP_like_sulfate_transporter"/>
    <property type="match status" value="1"/>
</dbReference>